<dbReference type="Proteomes" id="UP000193648">
    <property type="component" value="Unassembled WGS sequence"/>
</dbReference>
<keyword evidence="3" id="KW-1185">Reference proteome</keyword>
<accession>A0A1Y2GZN5</accession>
<evidence type="ECO:0000259" key="1">
    <source>
        <dbReference type="PROSITE" id="PS51352"/>
    </source>
</evidence>
<dbReference type="PANTHER" id="PTHR42852">
    <property type="entry name" value="THIOL:DISULFIDE INTERCHANGE PROTEIN DSBE"/>
    <property type="match status" value="1"/>
</dbReference>
<dbReference type="InterPro" id="IPR013766">
    <property type="entry name" value="Thioredoxin_domain"/>
</dbReference>
<comment type="caution">
    <text evidence="2">The sequence shown here is derived from an EMBL/GenBank/DDBJ whole genome shotgun (WGS) entry which is preliminary data.</text>
</comment>
<reference evidence="2 3" key="1">
    <citation type="submission" date="2016-07" db="EMBL/GenBank/DDBJ databases">
        <title>Pervasive Adenine N6-methylation of Active Genes in Fungi.</title>
        <authorList>
            <consortium name="DOE Joint Genome Institute"/>
            <person name="Mondo S.J."/>
            <person name="Dannebaum R.O."/>
            <person name="Kuo R.C."/>
            <person name="Labutti K."/>
            <person name="Haridas S."/>
            <person name="Kuo A."/>
            <person name="Salamov A."/>
            <person name="Ahrendt S.R."/>
            <person name="Lipzen A."/>
            <person name="Sullivan W."/>
            <person name="Andreopoulos W.B."/>
            <person name="Clum A."/>
            <person name="Lindquist E."/>
            <person name="Daum C."/>
            <person name="Ramamoorthy G.K."/>
            <person name="Gryganskyi A."/>
            <person name="Culley D."/>
            <person name="Magnuson J.K."/>
            <person name="James T.Y."/>
            <person name="O'Malley M.A."/>
            <person name="Stajich J.E."/>
            <person name="Spatafora J.W."/>
            <person name="Visel A."/>
            <person name="Grigoriev I.V."/>
        </authorList>
    </citation>
    <scope>NUCLEOTIDE SEQUENCE [LARGE SCALE GENOMIC DNA]</scope>
    <source>
        <strain evidence="2 3">NRRL 3116</strain>
    </source>
</reference>
<dbReference type="AlphaFoldDB" id="A0A1Y2GZN5"/>
<gene>
    <name evidence="2" type="ORF">BCR41DRAFT_419810</name>
</gene>
<organism evidence="2 3">
    <name type="scientific">Lobosporangium transversale</name>
    <dbReference type="NCBI Taxonomy" id="64571"/>
    <lineage>
        <taxon>Eukaryota</taxon>
        <taxon>Fungi</taxon>
        <taxon>Fungi incertae sedis</taxon>
        <taxon>Mucoromycota</taxon>
        <taxon>Mortierellomycotina</taxon>
        <taxon>Mortierellomycetes</taxon>
        <taxon>Mortierellales</taxon>
        <taxon>Mortierellaceae</taxon>
        <taxon>Lobosporangium</taxon>
    </lineage>
</organism>
<evidence type="ECO:0000313" key="2">
    <source>
        <dbReference type="EMBL" id="ORZ26272.1"/>
    </source>
</evidence>
<dbReference type="GeneID" id="33571661"/>
<dbReference type="InterPro" id="IPR050553">
    <property type="entry name" value="Thioredoxin_ResA/DsbE_sf"/>
</dbReference>
<dbReference type="RefSeq" id="XP_021884037.1">
    <property type="nucleotide sequence ID" value="XM_022029818.1"/>
</dbReference>
<dbReference type="OrthoDB" id="2121326at2759"/>
<dbReference type="InterPro" id="IPR036249">
    <property type="entry name" value="Thioredoxin-like_sf"/>
</dbReference>
<dbReference type="Pfam" id="PF00085">
    <property type="entry name" value="Thioredoxin"/>
    <property type="match status" value="1"/>
</dbReference>
<feature type="domain" description="Thioredoxin" evidence="1">
    <location>
        <begin position="85"/>
        <end position="223"/>
    </location>
</feature>
<dbReference type="Gene3D" id="3.40.30.10">
    <property type="entry name" value="Glutaredoxin"/>
    <property type="match status" value="1"/>
</dbReference>
<sequence>MSQYPPLTEKEFELVEAYNTILNGPFEDKYEDKWEDEPFDIALKEFQARVQEIGFSNPFEFLARYNIDSYETMRAQFKKGPALCFRPGWKSPLIGESINIEAVLSKCHYVSGPLLDTRCRVVVIDFWAKWCDPCVQAGPGLSDLADEFKDRIAIIGIHNDNIFSSTNEYNIEELNDFLEENQDGFRYTIYIDNEEGFARDNVYNPGGYRGIPCILLVVDGVVKYVGSPQESFRPTLMQELETIEAGRAREE</sequence>
<proteinExistence type="predicted"/>
<dbReference type="CDD" id="cd02966">
    <property type="entry name" value="TlpA_like_family"/>
    <property type="match status" value="1"/>
</dbReference>
<dbReference type="EMBL" id="MCFF01000007">
    <property type="protein sequence ID" value="ORZ26272.1"/>
    <property type="molecule type" value="Genomic_DNA"/>
</dbReference>
<dbReference type="SUPFAM" id="SSF52833">
    <property type="entry name" value="Thioredoxin-like"/>
    <property type="match status" value="1"/>
</dbReference>
<dbReference type="InParanoid" id="A0A1Y2GZN5"/>
<protein>
    <recommendedName>
        <fullName evidence="1">Thioredoxin domain-containing protein</fullName>
    </recommendedName>
</protein>
<dbReference type="PROSITE" id="PS51352">
    <property type="entry name" value="THIOREDOXIN_2"/>
    <property type="match status" value="1"/>
</dbReference>
<evidence type="ECO:0000313" key="3">
    <source>
        <dbReference type="Proteomes" id="UP000193648"/>
    </source>
</evidence>
<name>A0A1Y2GZN5_9FUNG</name>
<dbReference type="STRING" id="64571.A0A1Y2GZN5"/>
<dbReference type="PANTHER" id="PTHR42852:SF13">
    <property type="entry name" value="PROTEIN DIPZ"/>
    <property type="match status" value="1"/>
</dbReference>